<dbReference type="RefSeq" id="WP_166410672.1">
    <property type="nucleotide sequence ID" value="NZ_CP049869.1"/>
</dbReference>
<feature type="signal peptide" evidence="1">
    <location>
        <begin position="1"/>
        <end position="26"/>
    </location>
</feature>
<feature type="chain" id="PRO_5026327670" evidence="1">
    <location>
        <begin position="27"/>
        <end position="251"/>
    </location>
</feature>
<feature type="domain" description="ThuA-like" evidence="2">
    <location>
        <begin position="30"/>
        <end position="247"/>
    </location>
</feature>
<dbReference type="EMBL" id="CP049869">
    <property type="protein sequence ID" value="QIK78279.1"/>
    <property type="molecule type" value="Genomic_DNA"/>
</dbReference>
<dbReference type="KEGG" id="spii:G7077_04535"/>
<dbReference type="PANTHER" id="PTHR40469">
    <property type="entry name" value="SECRETED GLYCOSYL HYDROLASE"/>
    <property type="match status" value="1"/>
</dbReference>
<sequence length="251" mass="27828">MLKSGWARTIVLSVAAAVMASAPAQAARKQVLIFSKTTGYRHASIEAGVAALKQLGTREKIDMTATEDDSVFTDASLKKYDAIILLSNTTDPKKPESEWFQGDKRTAFVNFVQRGGGILGIHAATDSHYHWPWYQKMIGGHFARHPQGTPTGTIHVEAKDHPSTARMPTSITRADEWYYFDDYNPTMKLLVTVDPQSIGQTDVNPNPVSWAHTYEGGRVFYTAMGHTNESYSEPNFLNHVAGGLKWVLKTK</sequence>
<gene>
    <name evidence="3" type="ORF">G7077_04535</name>
</gene>
<accession>A0A6G7YNG4</accession>
<evidence type="ECO:0000313" key="4">
    <source>
        <dbReference type="Proteomes" id="UP000503222"/>
    </source>
</evidence>
<dbReference type="AlphaFoldDB" id="A0A6G7YNG4"/>
<dbReference type="InterPro" id="IPR029062">
    <property type="entry name" value="Class_I_gatase-like"/>
</dbReference>
<evidence type="ECO:0000313" key="3">
    <source>
        <dbReference type="EMBL" id="QIK78279.1"/>
    </source>
</evidence>
<keyword evidence="1" id="KW-0732">Signal</keyword>
<dbReference type="SUPFAM" id="SSF52317">
    <property type="entry name" value="Class I glutamine amidotransferase-like"/>
    <property type="match status" value="1"/>
</dbReference>
<evidence type="ECO:0000256" key="1">
    <source>
        <dbReference type="SAM" id="SignalP"/>
    </source>
</evidence>
<dbReference type="InterPro" id="IPR029010">
    <property type="entry name" value="ThuA-like"/>
</dbReference>
<keyword evidence="4" id="KW-1185">Reference proteome</keyword>
<dbReference type="Gene3D" id="3.40.50.880">
    <property type="match status" value="1"/>
</dbReference>
<dbReference type="Proteomes" id="UP000503222">
    <property type="component" value="Chromosome"/>
</dbReference>
<dbReference type="PANTHER" id="PTHR40469:SF2">
    <property type="entry name" value="GALACTOSE-BINDING DOMAIN-LIKE SUPERFAMILY PROTEIN"/>
    <property type="match status" value="1"/>
</dbReference>
<protein>
    <submittedName>
        <fullName evidence="3">ThuA domain-containing protein</fullName>
    </submittedName>
</protein>
<organism evidence="3 4">
    <name type="scientific">Sphingomonas piscis</name>
    <dbReference type="NCBI Taxonomy" id="2714943"/>
    <lineage>
        <taxon>Bacteria</taxon>
        <taxon>Pseudomonadati</taxon>
        <taxon>Pseudomonadota</taxon>
        <taxon>Alphaproteobacteria</taxon>
        <taxon>Sphingomonadales</taxon>
        <taxon>Sphingomonadaceae</taxon>
        <taxon>Sphingomonas</taxon>
    </lineage>
</organism>
<evidence type="ECO:0000259" key="2">
    <source>
        <dbReference type="Pfam" id="PF06283"/>
    </source>
</evidence>
<dbReference type="Pfam" id="PF06283">
    <property type="entry name" value="ThuA"/>
    <property type="match status" value="1"/>
</dbReference>
<reference evidence="3 4" key="1">
    <citation type="submission" date="2020-03" db="EMBL/GenBank/DDBJ databases">
        <title>Sphingomonas sp. nov., isolated from fish.</title>
        <authorList>
            <person name="Hyun D.-W."/>
            <person name="Bae J.-W."/>
        </authorList>
    </citation>
    <scope>NUCLEOTIDE SEQUENCE [LARGE SCALE GENOMIC DNA]</scope>
    <source>
        <strain evidence="3 4">HDW15B</strain>
    </source>
</reference>
<name>A0A6G7YNG4_9SPHN</name>
<proteinExistence type="predicted"/>